<dbReference type="PROSITE" id="PS50010">
    <property type="entry name" value="DH_2"/>
    <property type="match status" value="1"/>
</dbReference>
<keyword evidence="3" id="KW-0597">Phosphoprotein</keyword>
<dbReference type="EMBL" id="UZAM01010454">
    <property type="protein sequence ID" value="VDP12428.1"/>
    <property type="molecule type" value="Genomic_DNA"/>
</dbReference>
<dbReference type="InterPro" id="IPR002219">
    <property type="entry name" value="PKC_DAG/PE"/>
</dbReference>
<dbReference type="InterPro" id="IPR011993">
    <property type="entry name" value="PH-like_dom_sf"/>
</dbReference>
<dbReference type="Pfam" id="PF17838">
    <property type="entry name" value="PH_16"/>
    <property type="match status" value="1"/>
</dbReference>
<dbReference type="Proteomes" id="UP000270296">
    <property type="component" value="Unassembled WGS sequence"/>
</dbReference>
<evidence type="ECO:0000313" key="14">
    <source>
        <dbReference type="WBParaSite" id="SBAD_0000751501-mRNA-1"/>
    </source>
</evidence>
<protein>
    <submittedName>
        <fullName evidence="14">Rho guanine nucleotide exchange factor 2</fullName>
    </submittedName>
</protein>
<dbReference type="InterPro" id="IPR001849">
    <property type="entry name" value="PH_domain"/>
</dbReference>
<proteinExistence type="predicted"/>
<evidence type="ECO:0000256" key="4">
    <source>
        <dbReference type="ARBA" id="ARBA00022658"/>
    </source>
</evidence>
<dbReference type="PANTHER" id="PTHR13944">
    <property type="entry name" value="AGAP007712-PA"/>
    <property type="match status" value="1"/>
</dbReference>
<dbReference type="GO" id="GO:0005085">
    <property type="term" value="F:guanyl-nucleotide exchange factor activity"/>
    <property type="evidence" value="ECO:0007669"/>
    <property type="project" value="UniProtKB-KW"/>
</dbReference>
<dbReference type="SMART" id="SM00233">
    <property type="entry name" value="PH"/>
    <property type="match status" value="1"/>
</dbReference>
<dbReference type="PANTHER" id="PTHR13944:SF21">
    <property type="entry name" value="CYSTS, ISOFORM C"/>
    <property type="match status" value="1"/>
</dbReference>
<dbReference type="SUPFAM" id="SSF48065">
    <property type="entry name" value="DBL homology domain (DH-domain)"/>
    <property type="match status" value="1"/>
</dbReference>
<accession>A0A183IUE7</accession>
<feature type="domain" description="Phorbol-ester/DAG-type" evidence="11">
    <location>
        <begin position="41"/>
        <end position="90"/>
    </location>
</feature>
<keyword evidence="13" id="KW-1185">Reference proteome</keyword>
<dbReference type="InterPro" id="IPR000219">
    <property type="entry name" value="DH_dom"/>
</dbReference>
<evidence type="ECO:0000313" key="13">
    <source>
        <dbReference type="Proteomes" id="UP000270296"/>
    </source>
</evidence>
<reference evidence="14" key="1">
    <citation type="submission" date="2016-06" db="UniProtKB">
        <authorList>
            <consortium name="WormBaseParasite"/>
        </authorList>
    </citation>
    <scope>IDENTIFICATION</scope>
</reference>
<keyword evidence="7" id="KW-0862">Zinc</keyword>
<evidence type="ECO:0000256" key="2">
    <source>
        <dbReference type="ARBA" id="ARBA00022490"/>
    </source>
</evidence>
<dbReference type="Pfam" id="PF00621">
    <property type="entry name" value="RhoGEF"/>
    <property type="match status" value="1"/>
</dbReference>
<evidence type="ECO:0000259" key="11">
    <source>
        <dbReference type="PROSITE" id="PS50081"/>
    </source>
</evidence>
<dbReference type="Gene3D" id="2.30.29.30">
    <property type="entry name" value="Pleckstrin-homology domain (PH domain)/Phosphotyrosine-binding domain (PTB)"/>
    <property type="match status" value="1"/>
</dbReference>
<evidence type="ECO:0000256" key="1">
    <source>
        <dbReference type="ARBA" id="ARBA00004496"/>
    </source>
</evidence>
<dbReference type="InterPro" id="IPR041020">
    <property type="entry name" value="PH_16"/>
</dbReference>
<dbReference type="SUPFAM" id="SSF50729">
    <property type="entry name" value="PH domain-like"/>
    <property type="match status" value="1"/>
</dbReference>
<feature type="region of interest" description="Disordered" evidence="9">
    <location>
        <begin position="1"/>
        <end position="32"/>
    </location>
</feature>
<dbReference type="SMART" id="SM00325">
    <property type="entry name" value="RhoGEF"/>
    <property type="match status" value="1"/>
</dbReference>
<evidence type="ECO:0000256" key="9">
    <source>
        <dbReference type="SAM" id="MobiDB-lite"/>
    </source>
</evidence>
<dbReference type="PROSITE" id="PS50081">
    <property type="entry name" value="ZF_DAG_PE_2"/>
    <property type="match status" value="1"/>
</dbReference>
<name>A0A183IUE7_9BILA</name>
<keyword evidence="2" id="KW-0963">Cytoplasm</keyword>
<dbReference type="WBParaSite" id="SBAD_0000751501-mRNA-1">
    <property type="protein sequence ID" value="SBAD_0000751501-mRNA-1"/>
    <property type="gene ID" value="SBAD_0000751501"/>
</dbReference>
<dbReference type="GO" id="GO:0008270">
    <property type="term" value="F:zinc ion binding"/>
    <property type="evidence" value="ECO:0007669"/>
    <property type="project" value="UniProtKB-KW"/>
</dbReference>
<dbReference type="GO" id="GO:0005737">
    <property type="term" value="C:cytoplasm"/>
    <property type="evidence" value="ECO:0007669"/>
    <property type="project" value="UniProtKB-SubCell"/>
</dbReference>
<evidence type="ECO:0000256" key="6">
    <source>
        <dbReference type="ARBA" id="ARBA00022771"/>
    </source>
</evidence>
<dbReference type="SUPFAM" id="SSF57889">
    <property type="entry name" value="Cysteine-rich domain"/>
    <property type="match status" value="1"/>
</dbReference>
<keyword evidence="6" id="KW-0863">Zinc-finger</keyword>
<dbReference type="InterPro" id="IPR035899">
    <property type="entry name" value="DBL_dom_sf"/>
</dbReference>
<reference evidence="12 13" key="2">
    <citation type="submission" date="2018-11" db="EMBL/GenBank/DDBJ databases">
        <authorList>
            <consortium name="Pathogen Informatics"/>
        </authorList>
    </citation>
    <scope>NUCLEOTIDE SEQUENCE [LARGE SCALE GENOMIC DNA]</scope>
</reference>
<dbReference type="CDD" id="cd20805">
    <property type="entry name" value="C1_DGK_rpt2"/>
    <property type="match status" value="1"/>
</dbReference>
<evidence type="ECO:0000256" key="3">
    <source>
        <dbReference type="ARBA" id="ARBA00022553"/>
    </source>
</evidence>
<dbReference type="Gene3D" id="3.30.60.20">
    <property type="match status" value="1"/>
</dbReference>
<keyword evidence="5" id="KW-0479">Metal-binding</keyword>
<feature type="compositionally biased region" description="Polar residues" evidence="9">
    <location>
        <begin position="1"/>
        <end position="17"/>
    </location>
</feature>
<keyword evidence="4" id="KW-0344">Guanine-nucleotide releasing factor</keyword>
<keyword evidence="8" id="KW-0175">Coiled coil</keyword>
<gene>
    <name evidence="12" type="ORF">SBAD_LOCUS7244</name>
</gene>
<evidence type="ECO:0000256" key="7">
    <source>
        <dbReference type="ARBA" id="ARBA00022833"/>
    </source>
</evidence>
<dbReference type="InterPro" id="IPR051632">
    <property type="entry name" value="Rho_GEF"/>
</dbReference>
<evidence type="ECO:0000259" key="10">
    <source>
        <dbReference type="PROSITE" id="PS50010"/>
    </source>
</evidence>
<comment type="subcellular location">
    <subcellularLocation>
        <location evidence="1">Cytoplasm</location>
    </subcellularLocation>
</comment>
<sequence length="720" mass="82730">MPVTSHSAANLSRVGSTKSKEKTSKLRSSRKYIGRTKDKKPHFWIKLTTADSNVACEACGKPFSHDGYQCNDCLIFVHSNCKDATDRFGCVKYKQENEPDISRHFSMFLPERTVDAKKYNTVRSESGASLFRHDHLSFESVGSCVDPAMLFSSAVAGDRRRSAGEFNYINSIPAQWKELDLWQSDTEPWSGGRGKTERKKLSNKEIKRQDIIHELHMTERHHCRIVVVTKYIYYNGLNSQRILTTEELDTLMPGLDDILEAHFHFLSLLKQKTTNAVVVENIHEVLLRQFAGDIAEKMIDAYVKFCSQKEASVNSYHKLMITNNAFRNFMEKLSQLPFYKGKSFPDCLLLITQRLSKYHTLVESLRKNTSDDSPEKEGIAEAEKAVKQVVTRVDLGIEKVQLKQTRDTIVSLMDNKATTIFLGNTFTKKDLSAEGRELIYAGDVFWQNARRKPIEVTMLLFSDVIVFLQRSGNNYIFSTQDKKEAVVSLRKLIVRDKAGRLGSQGIYLISAAQYHAEMYEIICKTKKQLAAWTDRIQKAVYDCPEKPEMRPVPPESLVSVMEFEHLRLLMDKARQLTESRKQLYDRQLNIYEETCDYISQLNLQHDEDRSKRHDSGSLSLPVEPKSVPTFESLSRIIELEVENQKLKQDKFLLTTELLKEKSNRSCSNLAAYSSGVEELRRLQGELDLRRKEFGQFVDNKNIELDSREKAIKEKEVGVFN</sequence>
<dbReference type="GO" id="GO:0035023">
    <property type="term" value="P:regulation of Rho protein signal transduction"/>
    <property type="evidence" value="ECO:0007669"/>
    <property type="project" value="TreeGrafter"/>
</dbReference>
<feature type="domain" description="DH" evidence="10">
    <location>
        <begin position="207"/>
        <end position="396"/>
    </location>
</feature>
<organism evidence="14">
    <name type="scientific">Soboliphyme baturini</name>
    <dbReference type="NCBI Taxonomy" id="241478"/>
    <lineage>
        <taxon>Eukaryota</taxon>
        <taxon>Metazoa</taxon>
        <taxon>Ecdysozoa</taxon>
        <taxon>Nematoda</taxon>
        <taxon>Enoplea</taxon>
        <taxon>Dorylaimia</taxon>
        <taxon>Dioctophymatida</taxon>
        <taxon>Dioctophymatoidea</taxon>
        <taxon>Soboliphymatidae</taxon>
        <taxon>Soboliphyme</taxon>
    </lineage>
</organism>
<dbReference type="OrthoDB" id="28045at2759"/>
<dbReference type="InterPro" id="IPR046349">
    <property type="entry name" value="C1-like_sf"/>
</dbReference>
<dbReference type="AlphaFoldDB" id="A0A183IUE7"/>
<evidence type="ECO:0000256" key="8">
    <source>
        <dbReference type="ARBA" id="ARBA00023054"/>
    </source>
</evidence>
<evidence type="ECO:0000313" key="12">
    <source>
        <dbReference type="EMBL" id="VDP12428.1"/>
    </source>
</evidence>
<dbReference type="Gene3D" id="1.20.900.10">
    <property type="entry name" value="Dbl homology (DH) domain"/>
    <property type="match status" value="1"/>
</dbReference>
<evidence type="ECO:0000256" key="5">
    <source>
        <dbReference type="ARBA" id="ARBA00022723"/>
    </source>
</evidence>
<dbReference type="PROSITE" id="PS00479">
    <property type="entry name" value="ZF_DAG_PE_1"/>
    <property type="match status" value="1"/>
</dbReference>